<evidence type="ECO:0000256" key="3">
    <source>
        <dbReference type="SAM" id="Phobius"/>
    </source>
</evidence>
<keyword evidence="3" id="KW-0812">Transmembrane</keyword>
<dbReference type="PROSITE" id="PS50293">
    <property type="entry name" value="TPR_REGION"/>
    <property type="match status" value="1"/>
</dbReference>
<dbReference type="InterPro" id="IPR019734">
    <property type="entry name" value="TPR_rpt"/>
</dbReference>
<name>A0A7C6AH24_UNCW3</name>
<organism evidence="4">
    <name type="scientific">candidate division WOR-3 bacterium</name>
    <dbReference type="NCBI Taxonomy" id="2052148"/>
    <lineage>
        <taxon>Bacteria</taxon>
        <taxon>Bacteria division WOR-3</taxon>
    </lineage>
</organism>
<keyword evidence="1" id="KW-0802">TPR repeat</keyword>
<comment type="caution">
    <text evidence="4">The sequence shown here is derived from an EMBL/GenBank/DDBJ whole genome shotgun (WGS) entry which is preliminary data.</text>
</comment>
<evidence type="ECO:0000256" key="1">
    <source>
        <dbReference type="PROSITE-ProRule" id="PRU00339"/>
    </source>
</evidence>
<dbReference type="InterPro" id="IPR011990">
    <property type="entry name" value="TPR-like_helical_dom_sf"/>
</dbReference>
<keyword evidence="2" id="KW-0175">Coiled coil</keyword>
<sequence length="279" mass="31395">MLKKLIFLGIIFGLCSGQQVSGDSLLKMLDKAKLYYNNGEYENAINQLESALQYLKQLNKNEQVEAYKYLAFSYVAFGDKEKAKEQFKKALTLDPKLELDPATVSPKIIKIFEEAKAEMVPVTPVPQPVQPPQTKPVEPIVKPKSVSTSGALLRSCCLPGWGQLYKGENAKGKTMAITAVILFPTTLIATSIQNVKHDNYLNIEPGNKDEMDRAYREYRIWYNISAICWLGYIGLYGYNIYDVLTSKPGIKSSMGENVGGIYCRFTQEDLQFGYNLKIK</sequence>
<reference evidence="4" key="1">
    <citation type="journal article" date="2020" name="mSystems">
        <title>Genome- and Community-Level Interaction Insights into Carbon Utilization and Element Cycling Functions of Hydrothermarchaeota in Hydrothermal Sediment.</title>
        <authorList>
            <person name="Zhou Z."/>
            <person name="Liu Y."/>
            <person name="Xu W."/>
            <person name="Pan J."/>
            <person name="Luo Z.H."/>
            <person name="Li M."/>
        </authorList>
    </citation>
    <scope>NUCLEOTIDE SEQUENCE [LARGE SCALE GENOMIC DNA]</scope>
    <source>
        <strain evidence="4">SpSt-783</strain>
    </source>
</reference>
<proteinExistence type="predicted"/>
<dbReference type="Gene3D" id="1.25.40.10">
    <property type="entry name" value="Tetratricopeptide repeat domain"/>
    <property type="match status" value="1"/>
</dbReference>
<feature type="repeat" description="TPR" evidence="1">
    <location>
        <begin position="64"/>
        <end position="97"/>
    </location>
</feature>
<evidence type="ECO:0000256" key="2">
    <source>
        <dbReference type="SAM" id="Coils"/>
    </source>
</evidence>
<keyword evidence="3" id="KW-0472">Membrane</keyword>
<feature type="coiled-coil region" evidence="2">
    <location>
        <begin position="38"/>
        <end position="65"/>
    </location>
</feature>
<dbReference type="SUPFAM" id="SSF48452">
    <property type="entry name" value="TPR-like"/>
    <property type="match status" value="1"/>
</dbReference>
<dbReference type="SMART" id="SM00028">
    <property type="entry name" value="TPR"/>
    <property type="match status" value="2"/>
</dbReference>
<accession>A0A7C6AH24</accession>
<keyword evidence="3" id="KW-1133">Transmembrane helix</keyword>
<dbReference type="Pfam" id="PF13424">
    <property type="entry name" value="TPR_12"/>
    <property type="match status" value="1"/>
</dbReference>
<dbReference type="AlphaFoldDB" id="A0A7C6AH24"/>
<feature type="transmembrane region" description="Helical" evidence="3">
    <location>
        <begin position="220"/>
        <end position="241"/>
    </location>
</feature>
<evidence type="ECO:0000313" key="4">
    <source>
        <dbReference type="EMBL" id="HHS63055.1"/>
    </source>
</evidence>
<gene>
    <name evidence="4" type="ORF">ENV70_05530</name>
</gene>
<protein>
    <submittedName>
        <fullName evidence="4">Tetratricopeptide repeat protein</fullName>
    </submittedName>
</protein>
<dbReference type="EMBL" id="DTHJ01000116">
    <property type="protein sequence ID" value="HHS63055.1"/>
    <property type="molecule type" value="Genomic_DNA"/>
</dbReference>
<dbReference type="PROSITE" id="PS50005">
    <property type="entry name" value="TPR"/>
    <property type="match status" value="1"/>
</dbReference>